<comment type="caution">
    <text evidence="2">The sequence shown here is derived from an EMBL/GenBank/DDBJ whole genome shotgun (WGS) entry which is preliminary data.</text>
</comment>
<evidence type="ECO:0000259" key="1">
    <source>
        <dbReference type="PROSITE" id="PS51832"/>
    </source>
</evidence>
<feature type="domain" description="HD-GYP" evidence="1">
    <location>
        <begin position="189"/>
        <end position="411"/>
    </location>
</feature>
<dbReference type="Proteomes" id="UP000014975">
    <property type="component" value="Unassembled WGS sequence"/>
</dbReference>
<dbReference type="InterPro" id="IPR006674">
    <property type="entry name" value="HD_domain"/>
</dbReference>
<protein>
    <submittedName>
        <fullName evidence="2">Metal dependent phosphohydrolase with GAF sensor</fullName>
    </submittedName>
</protein>
<dbReference type="InterPro" id="IPR052020">
    <property type="entry name" value="Cyclic_di-GMP/3'3'-cGAMP_PDE"/>
</dbReference>
<dbReference type="eggNOG" id="COG2203">
    <property type="taxonomic scope" value="Bacteria"/>
</dbReference>
<dbReference type="SUPFAM" id="SSF55781">
    <property type="entry name" value="GAF domain-like"/>
    <property type="match status" value="1"/>
</dbReference>
<dbReference type="SUPFAM" id="SSF109604">
    <property type="entry name" value="HD-domain/PDEase-like"/>
    <property type="match status" value="1"/>
</dbReference>
<dbReference type="Pfam" id="PF01966">
    <property type="entry name" value="HD"/>
    <property type="match status" value="1"/>
</dbReference>
<dbReference type="STRING" id="1121439.dsat_2432"/>
<dbReference type="InterPro" id="IPR037522">
    <property type="entry name" value="HD_GYP_dom"/>
</dbReference>
<dbReference type="eggNOG" id="COG3437">
    <property type="taxonomic scope" value="Bacteria"/>
</dbReference>
<proteinExistence type="predicted"/>
<dbReference type="Pfam" id="PF01590">
    <property type="entry name" value="GAF"/>
    <property type="match status" value="1"/>
</dbReference>
<accession>S7UM95</accession>
<dbReference type="SMART" id="SM00065">
    <property type="entry name" value="GAF"/>
    <property type="match status" value="1"/>
</dbReference>
<dbReference type="GO" id="GO:0016787">
    <property type="term" value="F:hydrolase activity"/>
    <property type="evidence" value="ECO:0007669"/>
    <property type="project" value="UniProtKB-KW"/>
</dbReference>
<dbReference type="RefSeq" id="WP_020886318.1">
    <property type="nucleotide sequence ID" value="NZ_ATHI01000005.1"/>
</dbReference>
<keyword evidence="2" id="KW-0378">Hydrolase</keyword>
<name>S7UM95_9BACT</name>
<dbReference type="SMART" id="SM00471">
    <property type="entry name" value="HDc"/>
    <property type="match status" value="1"/>
</dbReference>
<reference evidence="2 3" key="1">
    <citation type="journal article" date="2013" name="Genome Announc.">
        <title>Draft genome sequences for three mercury-methylating, sulfate-reducing bacteria.</title>
        <authorList>
            <person name="Brown S.D."/>
            <person name="Hurt R.A.Jr."/>
            <person name="Gilmour C.C."/>
            <person name="Elias D.A."/>
        </authorList>
    </citation>
    <scope>NUCLEOTIDE SEQUENCE [LARGE SCALE GENOMIC DNA]</scope>
    <source>
        <strain evidence="2 3">DSM 16529</strain>
    </source>
</reference>
<dbReference type="PATRIC" id="fig|1121439.3.peg.826"/>
<keyword evidence="3" id="KW-1185">Reference proteome</keyword>
<dbReference type="AlphaFoldDB" id="S7UM95"/>
<dbReference type="Gene3D" id="3.30.450.40">
    <property type="match status" value="1"/>
</dbReference>
<evidence type="ECO:0000313" key="2">
    <source>
        <dbReference type="EMBL" id="EPR35069.1"/>
    </source>
</evidence>
<dbReference type="InterPro" id="IPR029016">
    <property type="entry name" value="GAF-like_dom_sf"/>
</dbReference>
<dbReference type="InterPro" id="IPR003607">
    <property type="entry name" value="HD/PDEase_dom"/>
</dbReference>
<dbReference type="Gene3D" id="1.10.3210.10">
    <property type="entry name" value="Hypothetical protein af1432"/>
    <property type="match status" value="1"/>
</dbReference>
<dbReference type="EMBL" id="ATHI01000005">
    <property type="protein sequence ID" value="EPR35069.1"/>
    <property type="molecule type" value="Genomic_DNA"/>
</dbReference>
<dbReference type="InterPro" id="IPR003018">
    <property type="entry name" value="GAF"/>
</dbReference>
<gene>
    <name evidence="2" type="ORF">dsat_2432</name>
</gene>
<dbReference type="PROSITE" id="PS51832">
    <property type="entry name" value="HD_GYP"/>
    <property type="match status" value="1"/>
</dbReference>
<dbReference type="CDD" id="cd00077">
    <property type="entry name" value="HDc"/>
    <property type="match status" value="1"/>
</dbReference>
<evidence type="ECO:0000313" key="3">
    <source>
        <dbReference type="Proteomes" id="UP000014975"/>
    </source>
</evidence>
<organism evidence="2 3">
    <name type="scientific">Alkalidesulfovibrio alkalitolerans DSM 16529</name>
    <dbReference type="NCBI Taxonomy" id="1121439"/>
    <lineage>
        <taxon>Bacteria</taxon>
        <taxon>Pseudomonadati</taxon>
        <taxon>Thermodesulfobacteriota</taxon>
        <taxon>Desulfovibrionia</taxon>
        <taxon>Desulfovibrionales</taxon>
        <taxon>Desulfovibrionaceae</taxon>
        <taxon>Alkalidesulfovibrio</taxon>
    </lineage>
</organism>
<dbReference type="OrthoDB" id="9769359at2"/>
<dbReference type="PANTHER" id="PTHR45228">
    <property type="entry name" value="CYCLIC DI-GMP PHOSPHODIESTERASE TM_0186-RELATED"/>
    <property type="match status" value="1"/>
</dbReference>
<sequence>MTRGEGCGDAILTDILRTVDELNGLKDVDAILEAILLEARKLTGADAGTIFVVRDGRLAFGYVNNDTLFPEGRDGSVSPEVYQSYTLPLDGTSLVGHVALTGQPLLIDDAYALSPDLPYRFNKSFDEQTGYRTRSLLTLPIKSIDGHLMGVMQLINARGPDGLPAPFAPSLAAYLPIFAQHAAAAIERGRMTRELVLRMVRMAELRDPSETGAHVQRVGAYAAEIYHSWALKRKVPLKTIKRQKDLLRIAAMLHDVGKVGVSDAILKKPERLTGDEFATMQWHTVYGARLFDTSLGDLDELCRDIALRHHERWAGGGYPGQIDDRGEDPPDGVRLGEALTGEAIPLAARITALADVYDALSSRRTYKNPWPEDRVLDLIRRESGRHFDPEVVEAFFAIQDIIRAIRARYPDPMD</sequence>